<dbReference type="PANTHER" id="PTHR43798:SF33">
    <property type="entry name" value="HYDROLASE, PUTATIVE (AFU_ORTHOLOGUE AFUA_2G14860)-RELATED"/>
    <property type="match status" value="1"/>
</dbReference>
<comment type="caution">
    <text evidence="2">The sequence shown here is derived from an EMBL/GenBank/DDBJ whole genome shotgun (WGS) entry which is preliminary data.</text>
</comment>
<proteinExistence type="predicted"/>
<organism evidence="2 3">
    <name type="scientific">Suillus placidus</name>
    <dbReference type="NCBI Taxonomy" id="48579"/>
    <lineage>
        <taxon>Eukaryota</taxon>
        <taxon>Fungi</taxon>
        <taxon>Dikarya</taxon>
        <taxon>Basidiomycota</taxon>
        <taxon>Agaricomycotina</taxon>
        <taxon>Agaricomycetes</taxon>
        <taxon>Agaricomycetidae</taxon>
        <taxon>Boletales</taxon>
        <taxon>Suillineae</taxon>
        <taxon>Suillaceae</taxon>
        <taxon>Suillus</taxon>
    </lineage>
</organism>
<feature type="domain" description="AB hydrolase-1" evidence="1">
    <location>
        <begin position="18"/>
        <end position="239"/>
    </location>
</feature>
<reference evidence="2" key="1">
    <citation type="journal article" date="2020" name="New Phytol.">
        <title>Comparative genomics reveals dynamic genome evolution in host specialist ectomycorrhizal fungi.</title>
        <authorList>
            <person name="Lofgren L.A."/>
            <person name="Nguyen N.H."/>
            <person name="Vilgalys R."/>
            <person name="Ruytinx J."/>
            <person name="Liao H.L."/>
            <person name="Branco S."/>
            <person name="Kuo A."/>
            <person name="LaButti K."/>
            <person name="Lipzen A."/>
            <person name="Andreopoulos W."/>
            <person name="Pangilinan J."/>
            <person name="Riley R."/>
            <person name="Hundley H."/>
            <person name="Na H."/>
            <person name="Barry K."/>
            <person name="Grigoriev I.V."/>
            <person name="Stajich J.E."/>
            <person name="Kennedy P.G."/>
        </authorList>
    </citation>
    <scope>NUCLEOTIDE SEQUENCE</scope>
    <source>
        <strain evidence="2">DOB743</strain>
    </source>
</reference>
<protein>
    <submittedName>
        <fullName evidence="2">Alpha/Beta hydrolase protein</fullName>
    </submittedName>
</protein>
<dbReference type="InterPro" id="IPR000073">
    <property type="entry name" value="AB_hydrolase_1"/>
</dbReference>
<dbReference type="EMBL" id="JABBWD010000010">
    <property type="protein sequence ID" value="KAG1779989.1"/>
    <property type="molecule type" value="Genomic_DNA"/>
</dbReference>
<dbReference type="AlphaFoldDB" id="A0A9P7A033"/>
<evidence type="ECO:0000259" key="1">
    <source>
        <dbReference type="Pfam" id="PF12697"/>
    </source>
</evidence>
<keyword evidence="3" id="KW-1185">Reference proteome</keyword>
<dbReference type="InterPro" id="IPR029058">
    <property type="entry name" value="AB_hydrolase_fold"/>
</dbReference>
<accession>A0A9P7A033</accession>
<dbReference type="PANTHER" id="PTHR43798">
    <property type="entry name" value="MONOACYLGLYCEROL LIPASE"/>
    <property type="match status" value="1"/>
</dbReference>
<dbReference type="Gene3D" id="3.40.50.1820">
    <property type="entry name" value="alpha/beta hydrolase"/>
    <property type="match status" value="1"/>
</dbReference>
<evidence type="ECO:0000313" key="3">
    <source>
        <dbReference type="Proteomes" id="UP000714275"/>
    </source>
</evidence>
<evidence type="ECO:0000313" key="2">
    <source>
        <dbReference type="EMBL" id="KAG1779989.1"/>
    </source>
</evidence>
<dbReference type="InterPro" id="IPR050266">
    <property type="entry name" value="AB_hydrolase_sf"/>
</dbReference>
<dbReference type="OrthoDB" id="408373at2759"/>
<dbReference type="GO" id="GO:0016020">
    <property type="term" value="C:membrane"/>
    <property type="evidence" value="ECO:0007669"/>
    <property type="project" value="TreeGrafter"/>
</dbReference>
<dbReference type="Pfam" id="PF12697">
    <property type="entry name" value="Abhydrolase_6"/>
    <property type="match status" value="1"/>
</dbReference>
<gene>
    <name evidence="2" type="ORF">EV702DRAFT_1194746</name>
</gene>
<dbReference type="GO" id="GO:0016787">
    <property type="term" value="F:hydrolase activity"/>
    <property type="evidence" value="ECO:0007669"/>
    <property type="project" value="UniProtKB-KW"/>
</dbReference>
<dbReference type="SUPFAM" id="SSF53474">
    <property type="entry name" value="alpha/beta-Hydrolases"/>
    <property type="match status" value="1"/>
</dbReference>
<sequence>MSISATRWGYPNAPKRALLIHGLTMCSSSWDGLAQLLAAEGFFVVAPNLLGHAWRRGSDFRMCSYAKDLLPYFANDTSYDVIMGHSLGGPVALELLPFLPTKKETAIILVDPALDFNEAQAVAAINYLSQETMTARTAEEHMAENHAWSRNDSMLRVMGAAMCSRAVVERTIRQNMPWCFGGLFKNIPTNVKITILISDPRKVSACDLEKLPRDVERIHIRILENTGIGHWMQYECPEIIMEEVPL</sequence>
<keyword evidence="2" id="KW-0378">Hydrolase</keyword>
<name>A0A9P7A033_9AGAM</name>
<dbReference type="Proteomes" id="UP000714275">
    <property type="component" value="Unassembled WGS sequence"/>
</dbReference>